<feature type="transmembrane region" description="Helical" evidence="1">
    <location>
        <begin position="250"/>
        <end position="271"/>
    </location>
</feature>
<dbReference type="GeneID" id="80534868"/>
<reference evidence="2 3" key="1">
    <citation type="journal article" date="2012" name="J. Virol.">
        <title>A Novel Bat Herpesvirus Encodes Homologues of Major Histocompatibility Complex Classes I and II, C-Type Lectin, and a Unique Family of Immune-Related Genes.</title>
        <authorList>
            <person name="Zhang H."/>
            <person name="Todd S."/>
            <person name="Tachedjian M."/>
            <person name="Barr J.A."/>
            <person name="Luo M."/>
            <person name="Yu M."/>
            <person name="Marsh G.A."/>
            <person name="Crameri G."/>
            <person name="Wang L.F."/>
        </authorList>
    </citation>
    <scope>NUCLEOTIDE SEQUENCE [LARGE SCALE GENOMIC DNA]</scope>
    <source>
        <strain evidence="2">B7D8</strain>
    </source>
</reference>
<evidence type="ECO:0000313" key="2">
    <source>
        <dbReference type="EMBL" id="AFK83977.1"/>
    </source>
</evidence>
<name>I3VQD3_9BETA</name>
<dbReference type="EMBL" id="JQ805139">
    <property type="protein sequence ID" value="AFK83977.1"/>
    <property type="molecule type" value="Genomic_DNA"/>
</dbReference>
<protein>
    <submittedName>
        <fullName evidence="2">B148.2</fullName>
    </submittedName>
</protein>
<dbReference type="KEGG" id="vg:80534868"/>
<organism evidence="2 3">
    <name type="scientific">miniopterid betaherpesvirus 1</name>
    <dbReference type="NCBI Taxonomy" id="3070189"/>
    <lineage>
        <taxon>Viruses</taxon>
        <taxon>Duplodnaviria</taxon>
        <taxon>Heunggongvirae</taxon>
        <taxon>Peploviricota</taxon>
        <taxon>Herviviricetes</taxon>
        <taxon>Herpesvirales</taxon>
        <taxon>Orthoherpesviridae</taxon>
        <taxon>Betaherpesvirinae</taxon>
        <taxon>Quwivirus</taxon>
        <taxon>Quwivirus miniopteridbeta1</taxon>
    </lineage>
</organism>
<keyword evidence="3" id="KW-1185">Reference proteome</keyword>
<sequence length="273" mass="30752">MLWGGALHIWTVWGIFRSVMKVLLLIVSVSVCAATSEMFNCTGVLHYSDFIPFSWIYNSSNDTYSASKNLTLFVELCNETETNVSVENLYDREDLCFDFGNISIRNTSKAAEISYCFQRTFIAARFTYTVDGRYVSSMVSAIRLPMLFIEKLLHEDVLMCTQPAGDLGTVYMMKNDTLVKNCSIGEECKIKIKTGSDDINLYRCVLKLSGCAFIFTLDTLSTFSGHNGRYPDHPLAAMPIDDAMIDDTSINWLVVAILISGVIFLFGYLVYRM</sequence>
<keyword evidence="1" id="KW-0472">Membrane</keyword>
<accession>I3VQD3</accession>
<proteinExistence type="predicted"/>
<dbReference type="RefSeq" id="YP_010797165.1">
    <property type="nucleotide sequence ID" value="NC_076129.1"/>
</dbReference>
<dbReference type="Proteomes" id="UP000103899">
    <property type="component" value="Segment"/>
</dbReference>
<keyword evidence="1" id="KW-0812">Transmembrane</keyword>
<keyword evidence="1" id="KW-1133">Transmembrane helix</keyword>
<evidence type="ECO:0000256" key="1">
    <source>
        <dbReference type="SAM" id="Phobius"/>
    </source>
</evidence>
<evidence type="ECO:0000313" key="3">
    <source>
        <dbReference type="Proteomes" id="UP000103899"/>
    </source>
</evidence>